<reference evidence="2" key="1">
    <citation type="submission" date="2023-01" db="EMBL/GenBank/DDBJ databases">
        <title>Key to firefly adult light organ development and bioluminescence: homeobox transcription factors regulate luciferase expression and transportation to peroxisome.</title>
        <authorList>
            <person name="Fu X."/>
        </authorList>
    </citation>
    <scope>NUCLEOTIDE SEQUENCE [LARGE SCALE GENOMIC DNA]</scope>
</reference>
<dbReference type="EMBL" id="JARPUR010000002">
    <property type="protein sequence ID" value="KAK4882663.1"/>
    <property type="molecule type" value="Genomic_DNA"/>
</dbReference>
<evidence type="ECO:0000313" key="1">
    <source>
        <dbReference type="EMBL" id="KAK4882663.1"/>
    </source>
</evidence>
<comment type="caution">
    <text evidence="1">The sequence shown here is derived from an EMBL/GenBank/DDBJ whole genome shotgun (WGS) entry which is preliminary data.</text>
</comment>
<dbReference type="PANTHER" id="PTHR33480">
    <property type="entry name" value="SET DOMAIN-CONTAINING PROTEIN-RELATED"/>
    <property type="match status" value="1"/>
</dbReference>
<keyword evidence="2" id="KW-1185">Reference proteome</keyword>
<accession>A0AAN7QKP3</accession>
<dbReference type="Proteomes" id="UP001353858">
    <property type="component" value="Unassembled WGS sequence"/>
</dbReference>
<sequence>MALFKKYLTEDELVKLIECDEFYEDMIATVESDEQEVIDENCVNVYELNNERQELVNTSCIISHTETNIRRASRPDLLRGTQLRNHISTECAVRDLSKNVIKDVANFMGHALDIHDNIYRLPVESRDIVQMSQILEMIQGVDDHSDSDDENSCVPPLISSTRTTKEKETYVGTPENNTTTYFHDDSLTKSKKRHTPGLKRIYEKKSPWTLEEKRAALKHFGQFLKMNKLPSTSEIYEKYPKIKRTGLSKNGYYSILQTIHIGVKAVAEIIFAKSVKEENVKHGNTEDEIAVSGDGSWAKRGFIF</sequence>
<gene>
    <name evidence="1" type="ORF">RN001_005982</name>
</gene>
<name>A0AAN7QKP3_9COLE</name>
<proteinExistence type="predicted"/>
<protein>
    <submittedName>
        <fullName evidence="1">Uncharacterized protein</fullName>
    </submittedName>
</protein>
<dbReference type="AlphaFoldDB" id="A0AAN7QKP3"/>
<evidence type="ECO:0000313" key="2">
    <source>
        <dbReference type="Proteomes" id="UP001353858"/>
    </source>
</evidence>
<organism evidence="1 2">
    <name type="scientific">Aquatica leii</name>
    <dbReference type="NCBI Taxonomy" id="1421715"/>
    <lineage>
        <taxon>Eukaryota</taxon>
        <taxon>Metazoa</taxon>
        <taxon>Ecdysozoa</taxon>
        <taxon>Arthropoda</taxon>
        <taxon>Hexapoda</taxon>
        <taxon>Insecta</taxon>
        <taxon>Pterygota</taxon>
        <taxon>Neoptera</taxon>
        <taxon>Endopterygota</taxon>
        <taxon>Coleoptera</taxon>
        <taxon>Polyphaga</taxon>
        <taxon>Elateriformia</taxon>
        <taxon>Elateroidea</taxon>
        <taxon>Lampyridae</taxon>
        <taxon>Luciolinae</taxon>
        <taxon>Aquatica</taxon>
    </lineage>
</organism>